<keyword evidence="3" id="KW-1185">Reference proteome</keyword>
<sequence length="85" mass="8490">MMASRLLGLGIAAAVVAVPFVAAPASAGVSCDGRSLLYRLDSLAATGARHTLAAALLVVLARVPGAAATPRGRRVFPPSPPRGCL</sequence>
<accession>A0A543HH63</accession>
<dbReference type="AlphaFoldDB" id="A0A543HH63"/>
<evidence type="ECO:0000313" key="2">
    <source>
        <dbReference type="EMBL" id="TQM57663.1"/>
    </source>
</evidence>
<name>A0A543HH63_9MICO</name>
<evidence type="ECO:0000313" key="3">
    <source>
        <dbReference type="Proteomes" id="UP000318331"/>
    </source>
</evidence>
<dbReference type="Proteomes" id="UP000318331">
    <property type="component" value="Unassembled WGS sequence"/>
</dbReference>
<protein>
    <submittedName>
        <fullName evidence="2">Uncharacterized protein</fullName>
    </submittedName>
</protein>
<evidence type="ECO:0000256" key="1">
    <source>
        <dbReference type="SAM" id="Phobius"/>
    </source>
</evidence>
<dbReference type="PROSITE" id="PS51257">
    <property type="entry name" value="PROKAR_LIPOPROTEIN"/>
    <property type="match status" value="1"/>
</dbReference>
<dbReference type="RefSeq" id="WP_141918939.1">
    <property type="nucleotide sequence ID" value="NZ_BAAAYS010000015.1"/>
</dbReference>
<dbReference type="EMBL" id="VFPN01000004">
    <property type="protein sequence ID" value="TQM57663.1"/>
    <property type="molecule type" value="Genomic_DNA"/>
</dbReference>
<proteinExistence type="predicted"/>
<reference evidence="2 3" key="1">
    <citation type="submission" date="2019-06" db="EMBL/GenBank/DDBJ databases">
        <title>Sequencing the genomes of 1000 actinobacteria strains.</title>
        <authorList>
            <person name="Klenk H.-P."/>
        </authorList>
    </citation>
    <scope>NUCLEOTIDE SEQUENCE [LARGE SCALE GENOMIC DNA]</scope>
    <source>
        <strain evidence="2 3">DSM 18031</strain>
    </source>
</reference>
<keyword evidence="1" id="KW-0812">Transmembrane</keyword>
<organism evidence="2 3">
    <name type="scientific">Klugiella xanthotipulae</name>
    <dbReference type="NCBI Taxonomy" id="244735"/>
    <lineage>
        <taxon>Bacteria</taxon>
        <taxon>Bacillati</taxon>
        <taxon>Actinomycetota</taxon>
        <taxon>Actinomycetes</taxon>
        <taxon>Micrococcales</taxon>
        <taxon>Microbacteriaceae</taxon>
        <taxon>Klugiella</taxon>
    </lineage>
</organism>
<keyword evidence="1" id="KW-1133">Transmembrane helix</keyword>
<gene>
    <name evidence="2" type="ORF">FB466_2659</name>
</gene>
<feature type="transmembrane region" description="Helical" evidence="1">
    <location>
        <begin position="51"/>
        <end position="69"/>
    </location>
</feature>
<comment type="caution">
    <text evidence="2">The sequence shown here is derived from an EMBL/GenBank/DDBJ whole genome shotgun (WGS) entry which is preliminary data.</text>
</comment>
<keyword evidence="1" id="KW-0472">Membrane</keyword>